<dbReference type="AlphaFoldDB" id="A0A563DW57"/>
<dbReference type="InterPro" id="IPR017926">
    <property type="entry name" value="GATASE"/>
</dbReference>
<evidence type="ECO:0000259" key="1">
    <source>
        <dbReference type="Pfam" id="PF00117"/>
    </source>
</evidence>
<dbReference type="EMBL" id="VCQV01000030">
    <property type="protein sequence ID" value="TWP34211.1"/>
    <property type="molecule type" value="Genomic_DNA"/>
</dbReference>
<name>A0A563DW57_9MICO</name>
<dbReference type="Proteomes" id="UP000320244">
    <property type="component" value="Unassembled WGS sequence"/>
</dbReference>
<proteinExistence type="predicted"/>
<dbReference type="PANTHER" id="PTHR42695:SF5">
    <property type="entry name" value="GLUTAMINE AMIDOTRANSFERASE YLR126C-RELATED"/>
    <property type="match status" value="1"/>
</dbReference>
<dbReference type="Gene3D" id="3.40.50.880">
    <property type="match status" value="1"/>
</dbReference>
<dbReference type="SUPFAM" id="SSF52317">
    <property type="entry name" value="Class I glutamine amidotransferase-like"/>
    <property type="match status" value="1"/>
</dbReference>
<dbReference type="InterPro" id="IPR029062">
    <property type="entry name" value="Class_I_gatase-like"/>
</dbReference>
<comment type="caution">
    <text evidence="2">The sequence shown here is derived from an EMBL/GenBank/DDBJ whole genome shotgun (WGS) entry which is preliminary data.</text>
</comment>
<gene>
    <name evidence="2" type="ORF">FGL98_18290</name>
</gene>
<reference evidence="2 3" key="2">
    <citation type="submission" date="2019-08" db="EMBL/GenBank/DDBJ databases">
        <title>Jejuicoccus antrihumi gen. nov., sp. nov., a new member of the family Dermacoccaceae isolated from a cave.</title>
        <authorList>
            <person name="Schumann P."/>
            <person name="Kim I.S."/>
        </authorList>
    </citation>
    <scope>NUCLEOTIDE SEQUENCE [LARGE SCALE GENOMIC DNA]</scope>
    <source>
        <strain evidence="2 3">C5-26</strain>
    </source>
</reference>
<feature type="domain" description="Glutamine amidotransferase" evidence="1">
    <location>
        <begin position="65"/>
        <end position="178"/>
    </location>
</feature>
<dbReference type="OrthoDB" id="5196541at2"/>
<dbReference type="Pfam" id="PF00117">
    <property type="entry name" value="GATase"/>
    <property type="match status" value="1"/>
</dbReference>
<dbReference type="RefSeq" id="WP_146319143.1">
    <property type="nucleotide sequence ID" value="NZ_VCQV01000030.1"/>
</dbReference>
<dbReference type="GO" id="GO:0005829">
    <property type="term" value="C:cytosol"/>
    <property type="evidence" value="ECO:0007669"/>
    <property type="project" value="TreeGrafter"/>
</dbReference>
<accession>A0A563DW57</accession>
<keyword evidence="3" id="KW-1185">Reference proteome</keyword>
<evidence type="ECO:0000313" key="2">
    <source>
        <dbReference type="EMBL" id="TWP34211.1"/>
    </source>
</evidence>
<evidence type="ECO:0000313" key="3">
    <source>
        <dbReference type="Proteomes" id="UP000320244"/>
    </source>
</evidence>
<dbReference type="PANTHER" id="PTHR42695">
    <property type="entry name" value="GLUTAMINE AMIDOTRANSFERASE YLR126C-RELATED"/>
    <property type="match status" value="1"/>
</dbReference>
<reference evidence="2 3" key="1">
    <citation type="submission" date="2019-05" db="EMBL/GenBank/DDBJ databases">
        <authorList>
            <person name="Lee S.D."/>
        </authorList>
    </citation>
    <scope>NUCLEOTIDE SEQUENCE [LARGE SCALE GENOMIC DNA]</scope>
    <source>
        <strain evidence="2 3">C5-26</strain>
    </source>
</reference>
<dbReference type="InterPro" id="IPR044992">
    <property type="entry name" value="ChyE-like"/>
</dbReference>
<protein>
    <recommendedName>
        <fullName evidence="1">Glutamine amidotransferase domain-containing protein</fullName>
    </recommendedName>
</protein>
<dbReference type="PROSITE" id="PS51273">
    <property type="entry name" value="GATASE_TYPE_1"/>
    <property type="match status" value="1"/>
</dbReference>
<sequence>MGVRVDVVADRSDEDAGFVGQRLVEQHGGELVLHDRDALGGTADFAQTQLLLLLGSARSAHDPAQRDVVEAESQVVRGVLDSGVPVLAICYGSQLLARALGGSAHQAKYPEIGWYSVESGDPDLCPPGPWAQFHSDAFTPPPTARVLGSNGAGCQAFSDDSHRARALGWQFHPEVTAARFSSWADTMRDYCTTRGIDPDALIAEAPSHEPRLREATFALTDSAVAWLFDR</sequence>
<organism evidence="2 3">
    <name type="scientific">Leekyejoonella antrihumi</name>
    <dbReference type="NCBI Taxonomy" id="1660198"/>
    <lineage>
        <taxon>Bacteria</taxon>
        <taxon>Bacillati</taxon>
        <taxon>Actinomycetota</taxon>
        <taxon>Actinomycetes</taxon>
        <taxon>Micrococcales</taxon>
        <taxon>Dermacoccaceae</taxon>
        <taxon>Leekyejoonella</taxon>
    </lineage>
</organism>